<feature type="transmembrane region" description="Helical" evidence="1">
    <location>
        <begin position="23"/>
        <end position="42"/>
    </location>
</feature>
<organism evidence="2 3">
    <name type="scientific">Azohydromonas lata</name>
    <dbReference type="NCBI Taxonomy" id="45677"/>
    <lineage>
        <taxon>Bacteria</taxon>
        <taxon>Pseudomonadati</taxon>
        <taxon>Pseudomonadota</taxon>
        <taxon>Betaproteobacteria</taxon>
        <taxon>Burkholderiales</taxon>
        <taxon>Sphaerotilaceae</taxon>
        <taxon>Azohydromonas</taxon>
    </lineage>
</organism>
<keyword evidence="3" id="KW-1185">Reference proteome</keyword>
<feature type="transmembrane region" description="Helical" evidence="1">
    <location>
        <begin position="49"/>
        <end position="73"/>
    </location>
</feature>
<reference evidence="2 3" key="1">
    <citation type="submission" date="2023-11" db="EMBL/GenBank/DDBJ databases">
        <title>Draft genome of Azohydromonas lata strain H1 (DSM1123), a polyhydroxyalkanoate producer.</title>
        <authorList>
            <person name="Traversa D."/>
            <person name="D'Addabbo P."/>
            <person name="Pazzani C."/>
            <person name="Manzari C."/>
            <person name="Chiara M."/>
            <person name="Scrascia M."/>
        </authorList>
    </citation>
    <scope>NUCLEOTIDE SEQUENCE [LARGE SCALE GENOMIC DNA]</scope>
    <source>
        <strain evidence="2 3">H1</strain>
    </source>
</reference>
<accession>A0ABU5IKL7</accession>
<dbReference type="RefSeq" id="WP_322467163.1">
    <property type="nucleotide sequence ID" value="NZ_JAXOJX010000043.1"/>
</dbReference>
<keyword evidence="1" id="KW-0812">Transmembrane</keyword>
<feature type="transmembrane region" description="Helical" evidence="1">
    <location>
        <begin position="672"/>
        <end position="690"/>
    </location>
</feature>
<protein>
    <recommendedName>
        <fullName evidence="4">O-Antigen ligase</fullName>
    </recommendedName>
</protein>
<evidence type="ECO:0000256" key="1">
    <source>
        <dbReference type="SAM" id="Phobius"/>
    </source>
</evidence>
<evidence type="ECO:0000313" key="2">
    <source>
        <dbReference type="EMBL" id="MDZ5459421.1"/>
    </source>
</evidence>
<feature type="transmembrane region" description="Helical" evidence="1">
    <location>
        <begin position="268"/>
        <end position="285"/>
    </location>
</feature>
<feature type="transmembrane region" description="Helical" evidence="1">
    <location>
        <begin position="645"/>
        <end position="666"/>
    </location>
</feature>
<feature type="transmembrane region" description="Helical" evidence="1">
    <location>
        <begin position="343"/>
        <end position="361"/>
    </location>
</feature>
<feature type="transmembrane region" description="Helical" evidence="1">
    <location>
        <begin position="128"/>
        <end position="148"/>
    </location>
</feature>
<feature type="transmembrane region" description="Helical" evidence="1">
    <location>
        <begin position="373"/>
        <end position="394"/>
    </location>
</feature>
<gene>
    <name evidence="2" type="ORF">SM757_22840</name>
</gene>
<feature type="transmembrane region" description="Helical" evidence="1">
    <location>
        <begin position="291"/>
        <end position="310"/>
    </location>
</feature>
<feature type="transmembrane region" description="Helical" evidence="1">
    <location>
        <begin position="240"/>
        <end position="261"/>
    </location>
</feature>
<comment type="caution">
    <text evidence="2">The sequence shown here is derived from an EMBL/GenBank/DDBJ whole genome shotgun (WGS) entry which is preliminary data.</text>
</comment>
<feature type="transmembrane region" description="Helical" evidence="1">
    <location>
        <begin position="614"/>
        <end position="633"/>
    </location>
</feature>
<proteinExistence type="predicted"/>
<name>A0ABU5IKL7_9BURK</name>
<sequence>MPDALTPGRPAVNAAGAPGRGRAAIAAVLAAGAAAAGLFMAAHHPLGGAAACALFLSWALLNFLAPAAWLTLLPALLPVASLAPWTGWVALDEFDLLLLATAAGVHAHRAREAARGSAVAVPPMPRAARVLAVVLALSGAVALVRGWLDAGGMPGWFDAYLQPLNVWRGVKALCWSLLLLPALHEALQAAPRRALHRLRKGMLIGAALFVAAVLWERALYAGLLQFNASYRTTALFWEMHVGGAAIDAYAAMAMPFTLWALWRKREPLPWVAAGLLAAGMLYAALTTFSRGVYGAVTLPMLLPLVWWVLWRWRHGTLRGLLQAAPLTLGAALALLWAVEALEVQGLALLMGLWVLMALLVWRLTSVGWRAAAGVTLAVALLAEVAAVLGGGGFMRERFNASAMDLQARLAHWGRGLSLPQGGGDWLLGLGAGRLPAHYVAAPGHPRFSGAIRLEPGGVRLDGRGPGAHPRSHYGLTQRVAPHPGPHRVQLRLSADAWPARVSLKVCDAWLLYDTRCQYAQVNVLGPMDGRRTLDVPLHGLPLEAGGLPRAHVLTVGAVRGSVRVEEIRLYAGGEQLLSNGDFKDGLARWWPTAQDYYLPWHIDNLYLELLLERGALGLASFLALVVAALWRLARLGHGGDEALGEAAVFLAAALCGALLVGLFVSVMDMPRAAWLLWLLPWVALLLPRALPGGRAAPL</sequence>
<dbReference type="EMBL" id="JAXOJX010000043">
    <property type="protein sequence ID" value="MDZ5459421.1"/>
    <property type="molecule type" value="Genomic_DNA"/>
</dbReference>
<evidence type="ECO:0000313" key="3">
    <source>
        <dbReference type="Proteomes" id="UP001293718"/>
    </source>
</evidence>
<keyword evidence="1" id="KW-0472">Membrane</keyword>
<keyword evidence="1" id="KW-1133">Transmembrane helix</keyword>
<feature type="transmembrane region" description="Helical" evidence="1">
    <location>
        <begin position="201"/>
        <end position="220"/>
    </location>
</feature>
<evidence type="ECO:0008006" key="4">
    <source>
        <dbReference type="Google" id="ProtNLM"/>
    </source>
</evidence>
<feature type="transmembrane region" description="Helical" evidence="1">
    <location>
        <begin position="317"/>
        <end position="337"/>
    </location>
</feature>
<dbReference type="Proteomes" id="UP001293718">
    <property type="component" value="Unassembled WGS sequence"/>
</dbReference>